<keyword evidence="1" id="KW-0812">Transmembrane</keyword>
<dbReference type="InterPro" id="IPR025597">
    <property type="entry name" value="DUF4345"/>
</dbReference>
<reference evidence="2 3" key="1">
    <citation type="submission" date="2018-03" db="EMBL/GenBank/DDBJ databases">
        <title>Ahniella affigens gen. nov., sp. nov., a gammaproteobacterium isolated from sandy soil near a stream.</title>
        <authorList>
            <person name="Ko Y."/>
            <person name="Kim J.-H."/>
        </authorList>
    </citation>
    <scope>NUCLEOTIDE SEQUENCE [LARGE SCALE GENOMIC DNA]</scope>
    <source>
        <strain evidence="2 3">D13</strain>
    </source>
</reference>
<accession>A0A2P1PXH2</accession>
<feature type="transmembrane region" description="Helical" evidence="1">
    <location>
        <begin position="75"/>
        <end position="96"/>
    </location>
</feature>
<protein>
    <recommendedName>
        <fullName evidence="4">DUF4345 domain-containing protein</fullName>
    </recommendedName>
</protein>
<dbReference type="Proteomes" id="UP000241074">
    <property type="component" value="Chromosome"/>
</dbReference>
<dbReference type="KEGG" id="xba:C7S18_21035"/>
<evidence type="ECO:0000313" key="2">
    <source>
        <dbReference type="EMBL" id="AVP99504.1"/>
    </source>
</evidence>
<keyword evidence="1" id="KW-1133">Transmembrane helix</keyword>
<feature type="transmembrane region" description="Helical" evidence="1">
    <location>
        <begin position="102"/>
        <end position="122"/>
    </location>
</feature>
<dbReference type="EMBL" id="CP027860">
    <property type="protein sequence ID" value="AVP99504.1"/>
    <property type="molecule type" value="Genomic_DNA"/>
</dbReference>
<feature type="transmembrane region" description="Helical" evidence="1">
    <location>
        <begin position="48"/>
        <end position="68"/>
    </location>
</feature>
<proteinExistence type="predicted"/>
<gene>
    <name evidence="2" type="ORF">C7S18_21035</name>
</gene>
<keyword evidence="3" id="KW-1185">Reference proteome</keyword>
<evidence type="ECO:0000313" key="3">
    <source>
        <dbReference type="Proteomes" id="UP000241074"/>
    </source>
</evidence>
<sequence>MRTLTLIVLLLSALSFIGFGLVLTAHPIEILAMTDVHVSGPIADTEIRAFYGGLELALGGLILAWTVAPSRRRDALLLTAVSYGGIGLTRLGSMLVTGDQSSFLMFAVATELGFLIIATLLYRHTPASQSGR</sequence>
<evidence type="ECO:0008006" key="4">
    <source>
        <dbReference type="Google" id="ProtNLM"/>
    </source>
</evidence>
<dbReference type="Pfam" id="PF14248">
    <property type="entry name" value="DUF4345"/>
    <property type="match status" value="1"/>
</dbReference>
<keyword evidence="1" id="KW-0472">Membrane</keyword>
<evidence type="ECO:0000256" key="1">
    <source>
        <dbReference type="SAM" id="Phobius"/>
    </source>
</evidence>
<dbReference type="AlphaFoldDB" id="A0A2P1PXH2"/>
<reference evidence="2 3" key="2">
    <citation type="submission" date="2018-03" db="EMBL/GenBank/DDBJ databases">
        <authorList>
            <person name="Keele B.F."/>
        </authorList>
    </citation>
    <scope>NUCLEOTIDE SEQUENCE [LARGE SCALE GENOMIC DNA]</scope>
    <source>
        <strain evidence="2 3">D13</strain>
    </source>
</reference>
<organism evidence="2 3">
    <name type="scientific">Ahniella affigens</name>
    <dbReference type="NCBI Taxonomy" id="2021234"/>
    <lineage>
        <taxon>Bacteria</taxon>
        <taxon>Pseudomonadati</taxon>
        <taxon>Pseudomonadota</taxon>
        <taxon>Gammaproteobacteria</taxon>
        <taxon>Lysobacterales</taxon>
        <taxon>Rhodanobacteraceae</taxon>
        <taxon>Ahniella</taxon>
    </lineage>
</organism>
<name>A0A2P1PXH2_9GAMM</name>
<dbReference type="RefSeq" id="WP_106893421.1">
    <property type="nucleotide sequence ID" value="NZ_CP027860.1"/>
</dbReference>